<dbReference type="Pfam" id="PF00589">
    <property type="entry name" value="Phage_integrase"/>
    <property type="match status" value="1"/>
</dbReference>
<dbReference type="CDD" id="cd01189">
    <property type="entry name" value="INT_ICEBs1_C_like"/>
    <property type="match status" value="1"/>
</dbReference>
<evidence type="ECO:0000313" key="8">
    <source>
        <dbReference type="EMBL" id="AFL49023.1"/>
    </source>
</evidence>
<dbReference type="PROSITE" id="PS51898">
    <property type="entry name" value="TYR_RECOMBINASE"/>
    <property type="match status" value="1"/>
</dbReference>
<dbReference type="HOGENOM" id="CLU_027562_17_5_5"/>
<dbReference type="SUPFAM" id="SSF56349">
    <property type="entry name" value="DNA breaking-rejoining enzymes"/>
    <property type="match status" value="1"/>
</dbReference>
<dbReference type="Gene3D" id="1.10.443.10">
    <property type="entry name" value="Intergrase catalytic core"/>
    <property type="match status" value="1"/>
</dbReference>
<dbReference type="PATRIC" id="fig|1185652.3.peg.440"/>
<dbReference type="Pfam" id="PF14659">
    <property type="entry name" value="Phage_int_SAM_3"/>
    <property type="match status" value="1"/>
</dbReference>
<keyword evidence="3 5" id="KW-0238">DNA-binding</keyword>
<organism evidence="8 9">
    <name type="scientific">Sinorhizobium fredii (strain USDA 257)</name>
    <dbReference type="NCBI Taxonomy" id="1185652"/>
    <lineage>
        <taxon>Bacteria</taxon>
        <taxon>Pseudomonadati</taxon>
        <taxon>Pseudomonadota</taxon>
        <taxon>Alphaproteobacteria</taxon>
        <taxon>Hyphomicrobiales</taxon>
        <taxon>Rhizobiaceae</taxon>
        <taxon>Sinorhizobium/Ensifer group</taxon>
        <taxon>Sinorhizobium</taxon>
    </lineage>
</organism>
<dbReference type="AlphaFoldDB" id="I3WZG7"/>
<dbReference type="GO" id="GO:0006310">
    <property type="term" value="P:DNA recombination"/>
    <property type="evidence" value="ECO:0007669"/>
    <property type="project" value="UniProtKB-KW"/>
</dbReference>
<dbReference type="Gene3D" id="1.10.150.130">
    <property type="match status" value="1"/>
</dbReference>
<dbReference type="InterPro" id="IPR050090">
    <property type="entry name" value="Tyrosine_recombinase_XerCD"/>
</dbReference>
<dbReference type="InterPro" id="IPR004107">
    <property type="entry name" value="Integrase_SAM-like_N"/>
</dbReference>
<dbReference type="PROSITE" id="PS51900">
    <property type="entry name" value="CB"/>
    <property type="match status" value="1"/>
</dbReference>
<evidence type="ECO:0000256" key="4">
    <source>
        <dbReference type="ARBA" id="ARBA00023172"/>
    </source>
</evidence>
<dbReference type="PANTHER" id="PTHR30349:SF64">
    <property type="entry name" value="PROPHAGE INTEGRASE INTD-RELATED"/>
    <property type="match status" value="1"/>
</dbReference>
<keyword evidence="2" id="KW-0229">DNA integration</keyword>
<gene>
    <name evidence="8" type="ORF">USDA257_c04260</name>
</gene>
<dbReference type="RefSeq" id="WP_014761217.1">
    <property type="nucleotide sequence ID" value="NC_018000.1"/>
</dbReference>
<evidence type="ECO:0000256" key="2">
    <source>
        <dbReference type="ARBA" id="ARBA00022908"/>
    </source>
</evidence>
<evidence type="ECO:0000313" key="9">
    <source>
        <dbReference type="Proteomes" id="UP000006180"/>
    </source>
</evidence>
<dbReference type="EMBL" id="CP003563">
    <property type="protein sequence ID" value="AFL49023.1"/>
    <property type="molecule type" value="Genomic_DNA"/>
</dbReference>
<dbReference type="KEGG" id="sfd:USDA257_c04260"/>
<evidence type="ECO:0000256" key="3">
    <source>
        <dbReference type="ARBA" id="ARBA00023125"/>
    </source>
</evidence>
<feature type="domain" description="Core-binding (CB)" evidence="7">
    <location>
        <begin position="63"/>
        <end position="146"/>
    </location>
</feature>
<evidence type="ECO:0000259" key="6">
    <source>
        <dbReference type="PROSITE" id="PS51898"/>
    </source>
</evidence>
<dbReference type="eggNOG" id="COG0582">
    <property type="taxonomic scope" value="Bacteria"/>
</dbReference>
<evidence type="ECO:0000256" key="1">
    <source>
        <dbReference type="ARBA" id="ARBA00008857"/>
    </source>
</evidence>
<dbReference type="GO" id="GO:0015074">
    <property type="term" value="P:DNA integration"/>
    <property type="evidence" value="ECO:0007669"/>
    <property type="project" value="UniProtKB-KW"/>
</dbReference>
<sequence>MSVRKRKWTRNGVEKEAWVVNYTDIKGVRRLKTFARKKDADVFAATAHIGVRDGIHVADSATFTIKQAGEKWFETGTNAGLERSTLDQYRQHLDLHITPFLGSLKLSKINLPTIRQFQDQLRGNGRSPAMIKRVTVSLGSILADAQERGLIVRNAVHEMSRRRKSASKRERRQKAHLRIGTDIPTNEEIRKIIEHSQGRYRPLLLTAIFTGLRASELRGLTWDDVDLAKAEIHVRRRADKYHAIGMPKSDAGQRTIPLPPIVINTLKEWKLACPKGDLNLVFPNGEGNVEWHSNIVKRGLHPVQVAAGVVKPTGELDDEGNPIVGAKYTGMHALRHWFASWCINRRVDGGLELPGKMVQQRMGHSSIQMTMDVYGHLFPSTDDAEALATAERSLLALGATQTRHGA</sequence>
<evidence type="ECO:0000256" key="5">
    <source>
        <dbReference type="PROSITE-ProRule" id="PRU01248"/>
    </source>
</evidence>
<protein>
    <submittedName>
        <fullName evidence="8">Phage integrase family protein</fullName>
    </submittedName>
</protein>
<dbReference type="Proteomes" id="UP000006180">
    <property type="component" value="Chromosome"/>
</dbReference>
<dbReference type="GO" id="GO:0003677">
    <property type="term" value="F:DNA binding"/>
    <property type="evidence" value="ECO:0007669"/>
    <property type="project" value="UniProtKB-UniRule"/>
</dbReference>
<dbReference type="PANTHER" id="PTHR30349">
    <property type="entry name" value="PHAGE INTEGRASE-RELATED"/>
    <property type="match status" value="1"/>
</dbReference>
<name>I3WZG7_SINF2</name>
<accession>I3WZG7</accession>
<comment type="similarity">
    <text evidence="1">Belongs to the 'phage' integrase family.</text>
</comment>
<dbReference type="InterPro" id="IPR002104">
    <property type="entry name" value="Integrase_catalytic"/>
</dbReference>
<dbReference type="InterPro" id="IPR010998">
    <property type="entry name" value="Integrase_recombinase_N"/>
</dbReference>
<dbReference type="STRING" id="1185652.USDA257_c04260"/>
<reference evidence="8 9" key="1">
    <citation type="journal article" date="2012" name="J. Bacteriol.">
        <title>Complete genome sequence of the broad-host-range strain Sinorhizobium fredii USDA257.</title>
        <authorList>
            <person name="Schuldes J."/>
            <person name="Rodriguez Orbegoso M."/>
            <person name="Schmeisser C."/>
            <person name="Krishnan H.B."/>
            <person name="Daniel R."/>
            <person name="Streit W.R."/>
        </authorList>
    </citation>
    <scope>NUCLEOTIDE SEQUENCE [LARGE SCALE GENOMIC DNA]</scope>
    <source>
        <strain evidence="8 9">USDA 257</strain>
    </source>
</reference>
<feature type="domain" description="Tyr recombinase" evidence="6">
    <location>
        <begin position="179"/>
        <end position="387"/>
    </location>
</feature>
<evidence type="ECO:0000259" key="7">
    <source>
        <dbReference type="PROSITE" id="PS51900"/>
    </source>
</evidence>
<dbReference type="InterPro" id="IPR011010">
    <property type="entry name" value="DNA_brk_join_enz"/>
</dbReference>
<keyword evidence="4" id="KW-0233">DNA recombination</keyword>
<proteinExistence type="inferred from homology"/>
<dbReference type="InterPro" id="IPR044068">
    <property type="entry name" value="CB"/>
</dbReference>
<dbReference type="InterPro" id="IPR013762">
    <property type="entry name" value="Integrase-like_cat_sf"/>
</dbReference>